<proteinExistence type="predicted"/>
<gene>
    <name evidence="2" type="ORF">KGD83_09085</name>
</gene>
<evidence type="ECO:0008006" key="4">
    <source>
        <dbReference type="Google" id="ProtNLM"/>
    </source>
</evidence>
<protein>
    <recommendedName>
        <fullName evidence="4">Preprotein translocase subunit SecE</fullName>
    </recommendedName>
</protein>
<name>A0ABX8CC54_9ACTN</name>
<keyword evidence="1" id="KW-1133">Transmembrane helix</keyword>
<feature type="transmembrane region" description="Helical" evidence="1">
    <location>
        <begin position="23"/>
        <end position="49"/>
    </location>
</feature>
<keyword evidence="1" id="KW-0472">Membrane</keyword>
<sequence>MFPFLNRPDRPRPHADDGYSTEAVAVIATLVILAVGALALISDAVLGWAGSITLG</sequence>
<keyword evidence="1" id="KW-0812">Transmembrane</keyword>
<keyword evidence="3" id="KW-1185">Reference proteome</keyword>
<reference evidence="3" key="1">
    <citation type="submission" date="2021-05" db="EMBL/GenBank/DDBJ databases">
        <title>Direct Submission.</title>
        <authorList>
            <person name="Li K."/>
            <person name="Gao J."/>
        </authorList>
    </citation>
    <scope>NUCLEOTIDE SEQUENCE [LARGE SCALE GENOMIC DNA]</scope>
    <source>
        <strain evidence="3">HDS12</strain>
    </source>
</reference>
<organism evidence="2 3">
    <name type="scientific">Nocardiopsis akebiae</name>
    <dbReference type="NCBI Taxonomy" id="2831968"/>
    <lineage>
        <taxon>Bacteria</taxon>
        <taxon>Bacillati</taxon>
        <taxon>Actinomycetota</taxon>
        <taxon>Actinomycetes</taxon>
        <taxon>Streptosporangiales</taxon>
        <taxon>Nocardiopsidaceae</taxon>
        <taxon>Nocardiopsis</taxon>
    </lineage>
</organism>
<dbReference type="Proteomes" id="UP000678016">
    <property type="component" value="Chromosome"/>
</dbReference>
<accession>A0ABX8CC54</accession>
<dbReference type="RefSeq" id="WP_190394705.1">
    <property type="nucleotide sequence ID" value="NZ_CP074132.1"/>
</dbReference>
<evidence type="ECO:0000256" key="1">
    <source>
        <dbReference type="SAM" id="Phobius"/>
    </source>
</evidence>
<dbReference type="EMBL" id="CP074132">
    <property type="protein sequence ID" value="QUX30636.1"/>
    <property type="molecule type" value="Genomic_DNA"/>
</dbReference>
<evidence type="ECO:0000313" key="2">
    <source>
        <dbReference type="EMBL" id="QUX30636.1"/>
    </source>
</evidence>
<evidence type="ECO:0000313" key="3">
    <source>
        <dbReference type="Proteomes" id="UP000678016"/>
    </source>
</evidence>